<evidence type="ECO:0000256" key="13">
    <source>
        <dbReference type="ARBA" id="ARBA00022968"/>
    </source>
</evidence>
<evidence type="ECO:0000256" key="1">
    <source>
        <dbReference type="ARBA" id="ARBA00000098"/>
    </source>
</evidence>
<evidence type="ECO:0000256" key="23">
    <source>
        <dbReference type="RuleBase" id="RU364040"/>
    </source>
</evidence>
<dbReference type="InterPro" id="IPR027268">
    <property type="entry name" value="Peptidase_M4/M1_CTD_sf"/>
</dbReference>
<keyword evidence="17" id="KW-1015">Disulfide bond</keyword>
<dbReference type="InterPro" id="IPR024571">
    <property type="entry name" value="ERAP1-like_C_dom"/>
</dbReference>
<dbReference type="GO" id="GO:0006508">
    <property type="term" value="P:proteolysis"/>
    <property type="evidence" value="ECO:0007669"/>
    <property type="project" value="UniProtKB-KW"/>
</dbReference>
<evidence type="ECO:0000256" key="3">
    <source>
        <dbReference type="ARBA" id="ARBA00004609"/>
    </source>
</evidence>
<dbReference type="GO" id="GO:0016285">
    <property type="term" value="F:alanyl aminopeptidase activity"/>
    <property type="evidence" value="ECO:0007669"/>
    <property type="project" value="UniProtKB-EC"/>
</dbReference>
<keyword evidence="11 23" id="KW-0378">Hydrolase</keyword>
<keyword evidence="19" id="KW-0449">Lipoprotein</keyword>
<dbReference type="InterPro" id="IPR034016">
    <property type="entry name" value="M1_APN-typ"/>
</dbReference>
<evidence type="ECO:0000256" key="16">
    <source>
        <dbReference type="ARBA" id="ARBA00023136"/>
    </source>
</evidence>
<dbReference type="Pfam" id="PF11838">
    <property type="entry name" value="ERAP1_C"/>
    <property type="match status" value="1"/>
</dbReference>
<evidence type="ECO:0000256" key="9">
    <source>
        <dbReference type="ARBA" id="ARBA00022723"/>
    </source>
</evidence>
<dbReference type="FunFam" id="2.60.40.1910:FF:000008">
    <property type="entry name" value="Aminopeptidase"/>
    <property type="match status" value="1"/>
</dbReference>
<evidence type="ECO:0000256" key="14">
    <source>
        <dbReference type="ARBA" id="ARBA00022989"/>
    </source>
</evidence>
<evidence type="ECO:0000256" key="22">
    <source>
        <dbReference type="PIRSR" id="PIRSR634016-4"/>
    </source>
</evidence>
<comment type="similarity">
    <text evidence="4 23">Belongs to the peptidase M1 family.</text>
</comment>
<evidence type="ECO:0000259" key="25">
    <source>
        <dbReference type="Pfam" id="PF01433"/>
    </source>
</evidence>
<dbReference type="SUPFAM" id="SSF55486">
    <property type="entry name" value="Metalloproteases ('zincins'), catalytic domain"/>
    <property type="match status" value="1"/>
</dbReference>
<keyword evidence="16" id="KW-0472">Membrane</keyword>
<protein>
    <recommendedName>
        <fullName evidence="23">Aminopeptidase</fullName>
        <ecNumber evidence="23">3.4.11.-</ecNumber>
    </recommendedName>
</protein>
<dbReference type="GO" id="GO:0005886">
    <property type="term" value="C:plasma membrane"/>
    <property type="evidence" value="ECO:0007669"/>
    <property type="project" value="UniProtKB-SubCell"/>
</dbReference>
<evidence type="ECO:0000256" key="10">
    <source>
        <dbReference type="ARBA" id="ARBA00022729"/>
    </source>
</evidence>
<feature type="domain" description="Aminopeptidase N-like N-terminal" evidence="27">
    <location>
        <begin position="39"/>
        <end position="230"/>
    </location>
</feature>
<dbReference type="EC" id="3.4.11.-" evidence="23"/>
<evidence type="ECO:0000256" key="8">
    <source>
        <dbReference type="ARBA" id="ARBA00022692"/>
    </source>
</evidence>
<dbReference type="GO" id="GO:0005615">
    <property type="term" value="C:extracellular space"/>
    <property type="evidence" value="ECO:0007669"/>
    <property type="project" value="TreeGrafter"/>
</dbReference>
<evidence type="ECO:0000256" key="12">
    <source>
        <dbReference type="ARBA" id="ARBA00022833"/>
    </source>
</evidence>
<keyword evidence="7 23" id="KW-0645">Protease</keyword>
<evidence type="ECO:0000313" key="28">
    <source>
        <dbReference type="EMBL" id="MBW15932.1"/>
    </source>
</evidence>
<sequence>MQSLRMKFVALNIFIALSLMGSVVNSKETSEFKLPTNFKPVSYRLDVTTHLDDKFMFEGVVDIKMTCIEATDTIVLHSNSLDIDSKSVVVANSGKNVVPVGSVSFDPKKELMYVKSTENFKPGDEYVLTIPFMGNITDDLVGYYKSSYVDKESNQTKWLAVTQFEPADARRAFPCFDEPAYKATFKIRLGHKKGLTSISNMKMIKETPIPSKPDYVFDEFEESVPMSTYLVAYMVSDFAYIQSDNRDDEVKFRIIARKDAADQTELAKNAGPLVLKYYEDYFDEKFPLSKQDMVAIPDFSAGAMENWGLVTYRETALLIDPDVATIDNVHRVAEVIAHELAHQWFGNLVTMKWWTDLWLNEGFATYVAARGVDFLYPEWNSFQVETVQNFLKVLDLDSLQSSHPVSVEVGHPDEIAQIFDTISYTKGSFLLHMMNTFLGEDTFKQGIRNYINKHKFANAEQDDLWNSLTEEAHRQGTLDKNLTVKLIMDTWTLQTGYPVLKVIRDYSTDTVTLLQERFLTIKSNGTDKKSCWWIPLTMTTSTKSDFNQTKAKSWLNCENNNLTIPLSKDNDWVIYNMQMAGLFRVLYDTRNWMGIVSTLNDPNEYQTIHTLNRVQLIDDTFSFSQIGDLDYGITFQLLKYLKHEKEYAPWVAALGGLSPINKLMKRTPNQGVFQNYMQRMLSSVYSGFRDMTVELNGFEEIRFKNLVTAEACRHRIKDCTEQALDLFNKWMKTTDPDKNNILPRELKSIIYCQAIKYGGVDEWDFLWERYQRSNVGSEKAKFLSALGCSSETWLLNRYLNWSLDNSIIRKQDAITVFYSVASSDIGFYVAKDFLYRKIADLSDYFQPRGDRVGRYVKVIGSQMKTKEELDEIQSFINKSSGYLKGADLTINQTIETVKINTEWTTKFYHKIVNHMV</sequence>
<keyword evidence="9 21" id="KW-0479">Metal-binding</keyword>
<dbReference type="GO" id="GO:0005737">
    <property type="term" value="C:cytoplasm"/>
    <property type="evidence" value="ECO:0007669"/>
    <property type="project" value="TreeGrafter"/>
</dbReference>
<dbReference type="InterPro" id="IPR014782">
    <property type="entry name" value="Peptidase_M1_dom"/>
</dbReference>
<dbReference type="AlphaFoldDB" id="A0A2H8TQM9"/>
<evidence type="ECO:0000256" key="6">
    <source>
        <dbReference type="ARBA" id="ARBA00022622"/>
    </source>
</evidence>
<evidence type="ECO:0000256" key="2">
    <source>
        <dbReference type="ARBA" id="ARBA00004606"/>
    </source>
</evidence>
<feature type="signal peptide" evidence="24">
    <location>
        <begin position="1"/>
        <end position="26"/>
    </location>
</feature>
<dbReference type="PANTHER" id="PTHR11533:SF253">
    <property type="entry name" value="AMINOPEPTIDASE-RELATED"/>
    <property type="match status" value="1"/>
</dbReference>
<accession>A0A2H8TQM9</accession>
<dbReference type="InterPro" id="IPR045357">
    <property type="entry name" value="Aminopeptidase_N-like_N"/>
</dbReference>
<dbReference type="InterPro" id="IPR042097">
    <property type="entry name" value="Aminopeptidase_N-like_N_sf"/>
</dbReference>
<dbReference type="Gene3D" id="1.25.50.20">
    <property type="match status" value="1"/>
</dbReference>
<dbReference type="FunFam" id="1.10.390.10:FF:000016">
    <property type="entry name" value="Glutamyl aminopeptidase"/>
    <property type="match status" value="1"/>
</dbReference>
<dbReference type="EMBL" id="GFXV01004127">
    <property type="protein sequence ID" value="MBW15932.1"/>
    <property type="molecule type" value="Transcribed_RNA"/>
</dbReference>
<evidence type="ECO:0000259" key="27">
    <source>
        <dbReference type="Pfam" id="PF17900"/>
    </source>
</evidence>
<reference evidence="28" key="1">
    <citation type="submission" date="2017-10" db="EMBL/GenBank/DDBJ databases">
        <title>Transcriptome Assembly of Sugarcane Aphid Adults.</title>
        <authorList>
            <person name="Scully E.D."/>
            <person name="Palmer N.A."/>
            <person name="Geib S.M."/>
            <person name="Sarath G."/>
            <person name="Sattler S.E."/>
        </authorList>
    </citation>
    <scope>NUCLEOTIDE SEQUENCE</scope>
    <source>
        <tissue evidence="28">Whole body</tissue>
    </source>
</reference>
<feature type="chain" id="PRO_5014187353" description="Aminopeptidase" evidence="24">
    <location>
        <begin position="27"/>
        <end position="916"/>
    </location>
</feature>
<keyword evidence="15 23" id="KW-0482">Metalloprotease</keyword>
<keyword evidence="18" id="KW-0325">Glycoprotein</keyword>
<dbReference type="GO" id="GO:0098552">
    <property type="term" value="C:side of membrane"/>
    <property type="evidence" value="ECO:0007669"/>
    <property type="project" value="UniProtKB-KW"/>
</dbReference>
<evidence type="ECO:0000256" key="21">
    <source>
        <dbReference type="PIRSR" id="PIRSR634016-3"/>
    </source>
</evidence>
<dbReference type="SUPFAM" id="SSF63737">
    <property type="entry name" value="Leukotriene A4 hydrolase N-terminal domain"/>
    <property type="match status" value="1"/>
</dbReference>
<dbReference type="Gene3D" id="1.10.390.10">
    <property type="entry name" value="Neutral Protease Domain 2"/>
    <property type="match status" value="1"/>
</dbReference>
<evidence type="ECO:0000256" key="4">
    <source>
        <dbReference type="ARBA" id="ARBA00010136"/>
    </source>
</evidence>
<evidence type="ECO:0000256" key="15">
    <source>
        <dbReference type="ARBA" id="ARBA00023049"/>
    </source>
</evidence>
<feature type="binding site" evidence="21">
    <location>
        <position position="342"/>
    </location>
    <ligand>
        <name>Zn(2+)</name>
        <dbReference type="ChEBI" id="CHEBI:29105"/>
        <note>catalytic</note>
    </ligand>
</feature>
<keyword evidence="14" id="KW-1133">Transmembrane helix</keyword>
<dbReference type="CDD" id="cd09601">
    <property type="entry name" value="M1_APN-Q_like"/>
    <property type="match status" value="1"/>
</dbReference>
<evidence type="ECO:0000256" key="17">
    <source>
        <dbReference type="ARBA" id="ARBA00023157"/>
    </source>
</evidence>
<comment type="cofactor">
    <cofactor evidence="21 23">
        <name>Zn(2+)</name>
        <dbReference type="ChEBI" id="CHEBI:29105"/>
    </cofactor>
    <text evidence="21 23">Binds 1 zinc ion per subunit.</text>
</comment>
<dbReference type="PANTHER" id="PTHR11533">
    <property type="entry name" value="PROTEASE M1 ZINC METALLOPROTEASE"/>
    <property type="match status" value="1"/>
</dbReference>
<dbReference type="InterPro" id="IPR001930">
    <property type="entry name" value="Peptidase_M1"/>
</dbReference>
<feature type="binding site" evidence="21">
    <location>
        <position position="338"/>
    </location>
    <ligand>
        <name>Zn(2+)</name>
        <dbReference type="ChEBI" id="CHEBI:29105"/>
        <note>catalytic</note>
    </ligand>
</feature>
<keyword evidence="13" id="KW-0735">Signal-anchor</keyword>
<proteinExistence type="inferred from homology"/>
<dbReference type="OrthoDB" id="510539at2759"/>
<dbReference type="FunFam" id="2.60.40.1730:FF:000012">
    <property type="entry name" value="Aminopeptidase N"/>
    <property type="match status" value="1"/>
</dbReference>
<dbReference type="Pfam" id="PF01433">
    <property type="entry name" value="Peptidase_M1"/>
    <property type="match status" value="1"/>
</dbReference>
<evidence type="ECO:0000256" key="20">
    <source>
        <dbReference type="PIRSR" id="PIRSR634016-1"/>
    </source>
</evidence>
<keyword evidence="5" id="KW-1003">Cell membrane</keyword>
<dbReference type="Gene3D" id="2.60.40.1910">
    <property type="match status" value="1"/>
</dbReference>
<dbReference type="FunFam" id="1.25.50.20:FF:000001">
    <property type="entry name" value="Aminopeptidase"/>
    <property type="match status" value="1"/>
</dbReference>
<feature type="site" description="Transition state stabilizer" evidence="22">
    <location>
        <position position="424"/>
    </location>
</feature>
<feature type="domain" description="ERAP1-like C-terminal" evidence="26">
    <location>
        <begin position="572"/>
        <end position="898"/>
    </location>
</feature>
<feature type="active site" description="Proton acceptor" evidence="20">
    <location>
        <position position="339"/>
    </location>
</feature>
<dbReference type="Gene3D" id="2.60.40.1730">
    <property type="entry name" value="tricorn interacting facor f3 domain"/>
    <property type="match status" value="1"/>
</dbReference>
<keyword evidence="12 21" id="KW-0862">Zinc</keyword>
<keyword evidence="6" id="KW-0336">GPI-anchor</keyword>
<evidence type="ECO:0000256" key="11">
    <source>
        <dbReference type="ARBA" id="ARBA00022801"/>
    </source>
</evidence>
<evidence type="ECO:0000256" key="19">
    <source>
        <dbReference type="ARBA" id="ARBA00023288"/>
    </source>
</evidence>
<dbReference type="GO" id="GO:0070006">
    <property type="term" value="F:metalloaminopeptidase activity"/>
    <property type="evidence" value="ECO:0007669"/>
    <property type="project" value="TreeGrafter"/>
</dbReference>
<evidence type="ECO:0000256" key="5">
    <source>
        <dbReference type="ARBA" id="ARBA00022475"/>
    </source>
</evidence>
<evidence type="ECO:0000256" key="7">
    <source>
        <dbReference type="ARBA" id="ARBA00022670"/>
    </source>
</evidence>
<keyword evidence="8" id="KW-0812">Transmembrane</keyword>
<organism evidence="28">
    <name type="scientific">Melanaphis sacchari</name>
    <dbReference type="NCBI Taxonomy" id="742174"/>
    <lineage>
        <taxon>Eukaryota</taxon>
        <taxon>Metazoa</taxon>
        <taxon>Ecdysozoa</taxon>
        <taxon>Arthropoda</taxon>
        <taxon>Hexapoda</taxon>
        <taxon>Insecta</taxon>
        <taxon>Pterygota</taxon>
        <taxon>Neoptera</taxon>
        <taxon>Paraneoptera</taxon>
        <taxon>Hemiptera</taxon>
        <taxon>Sternorrhyncha</taxon>
        <taxon>Aphidomorpha</taxon>
        <taxon>Aphidoidea</taxon>
        <taxon>Aphididae</taxon>
        <taxon>Aphidini</taxon>
        <taxon>Melanaphis</taxon>
    </lineage>
</organism>
<gene>
    <name evidence="28" type="primary">Anpep_1</name>
</gene>
<evidence type="ECO:0000256" key="18">
    <source>
        <dbReference type="ARBA" id="ARBA00023180"/>
    </source>
</evidence>
<comment type="subcellular location">
    <subcellularLocation>
        <location evidence="3">Cell membrane</location>
        <topology evidence="3">Lipid-anchor</topology>
        <topology evidence="3">GPI-anchor</topology>
    </subcellularLocation>
    <subcellularLocation>
        <location evidence="2">Membrane</location>
        <topology evidence="2">Single-pass type II membrane protein</topology>
    </subcellularLocation>
</comment>
<dbReference type="GO" id="GO:0043171">
    <property type="term" value="P:peptide catabolic process"/>
    <property type="evidence" value="ECO:0007669"/>
    <property type="project" value="TreeGrafter"/>
</dbReference>
<feature type="domain" description="Peptidase M1 membrane alanine aminopeptidase" evidence="25">
    <location>
        <begin position="273"/>
        <end position="491"/>
    </location>
</feature>
<evidence type="ECO:0000259" key="26">
    <source>
        <dbReference type="Pfam" id="PF11838"/>
    </source>
</evidence>
<dbReference type="GO" id="GO:0008270">
    <property type="term" value="F:zinc ion binding"/>
    <property type="evidence" value="ECO:0007669"/>
    <property type="project" value="UniProtKB-UniRule"/>
</dbReference>
<evidence type="ECO:0000256" key="24">
    <source>
        <dbReference type="SAM" id="SignalP"/>
    </source>
</evidence>
<name>A0A2H8TQM9_9HEMI</name>
<dbReference type="Pfam" id="PF17900">
    <property type="entry name" value="Peptidase_M1_N"/>
    <property type="match status" value="1"/>
</dbReference>
<comment type="catalytic activity">
    <reaction evidence="1">
        <text>Release of an N-terminal amino acid, Xaa-|-Yaa- from a peptide, amide or arylamide. Xaa is preferably Ala, but may be most amino acids including Pro (slow action). When a terminal hydrophobic residue is followed by a prolyl residue, the two may be released as an intact Xaa-Pro dipeptide.</text>
        <dbReference type="EC" id="3.4.11.2"/>
    </reaction>
</comment>
<feature type="binding site" evidence="21">
    <location>
        <position position="361"/>
    </location>
    <ligand>
        <name>Zn(2+)</name>
        <dbReference type="ChEBI" id="CHEBI:29105"/>
        <note>catalytic</note>
    </ligand>
</feature>
<dbReference type="GO" id="GO:0042277">
    <property type="term" value="F:peptide binding"/>
    <property type="evidence" value="ECO:0007669"/>
    <property type="project" value="TreeGrafter"/>
</dbReference>
<dbReference type="InterPro" id="IPR050344">
    <property type="entry name" value="Peptidase_M1_aminopeptidases"/>
</dbReference>
<keyword evidence="23 28" id="KW-0031">Aminopeptidase</keyword>
<dbReference type="PRINTS" id="PR00756">
    <property type="entry name" value="ALADIPTASE"/>
</dbReference>
<keyword evidence="10 24" id="KW-0732">Signal</keyword>